<comment type="caution">
    <text evidence="8">The sequence shown here is derived from an EMBL/GenBank/DDBJ whole genome shotgun (WGS) entry which is preliminary data.</text>
</comment>
<dbReference type="InterPro" id="IPR050351">
    <property type="entry name" value="BphY/WalK/GraS-like"/>
</dbReference>
<protein>
    <recommendedName>
        <fullName evidence="2">histidine kinase</fullName>
        <ecNumber evidence="2">2.7.13.3</ecNumber>
    </recommendedName>
</protein>
<dbReference type="InterPro" id="IPR003594">
    <property type="entry name" value="HATPase_dom"/>
</dbReference>
<dbReference type="Proteomes" id="UP001398556">
    <property type="component" value="Unassembled WGS sequence"/>
</dbReference>
<evidence type="ECO:0000256" key="1">
    <source>
        <dbReference type="ARBA" id="ARBA00000085"/>
    </source>
</evidence>
<evidence type="ECO:0000256" key="4">
    <source>
        <dbReference type="ARBA" id="ARBA00022777"/>
    </source>
</evidence>
<dbReference type="GO" id="GO:0016301">
    <property type="term" value="F:kinase activity"/>
    <property type="evidence" value="ECO:0007669"/>
    <property type="project" value="UniProtKB-KW"/>
</dbReference>
<sequence>MKPAKTNTITFIIIILTACSMLIVINFYTIKTLSATRAYINGESHYSKGHNIATRNLTNYLFTANEKHWEYFTANIKTPLGDGVAREALLQNLDNETIKQGFREGKNNEDDLEDMIWLFKNFKSFSFFKAAIIEWKGGDILNAQLYHLGQLIHKKITNHQLDFESKLKILQELDNINNLLAIKEDNFSNLLGHGTRTIKYYLLITNIFFICVIIGSISIYYSAMLQRKIKSKLELNQQKEQLEAIINDLEKTKRELYAEIIQHKKIIGTISHDIRSPLKYIQIIAKQLSSETKKDKNTSIHKYASSIYKSSSQLYDFTKTLVEYSKIYIEDKEYEQKTYSVHDLIENKKTFFEEIAANNNTVIKNSCSHDLKSNINIRIISIIIHNLIDNAVKNTVSGIIEIGSQIDNKKITYWVKDTGTGMNPEIIEYYTKLFKNRDPEKLILSTYGIGLHLVLELLVIINGSISFLNSDNIGTKVTIEIDLD</sequence>
<dbReference type="PANTHER" id="PTHR42878:SF14">
    <property type="entry name" value="OSMOLARITY TWO-COMPONENT SYSTEM PROTEIN SSK1"/>
    <property type="match status" value="1"/>
</dbReference>
<keyword evidence="5" id="KW-0175">Coiled coil</keyword>
<dbReference type="InterPro" id="IPR036097">
    <property type="entry name" value="HisK_dim/P_sf"/>
</dbReference>
<dbReference type="SUPFAM" id="SSF47384">
    <property type="entry name" value="Homodimeric domain of signal transducing histidine kinase"/>
    <property type="match status" value="1"/>
</dbReference>
<dbReference type="InterPro" id="IPR036890">
    <property type="entry name" value="HATPase_C_sf"/>
</dbReference>
<dbReference type="RefSeq" id="WP_341698940.1">
    <property type="nucleotide sequence ID" value="NZ_JBBYHU010000001.1"/>
</dbReference>
<dbReference type="PROSITE" id="PS51257">
    <property type="entry name" value="PROKAR_LIPOPROTEIN"/>
    <property type="match status" value="1"/>
</dbReference>
<keyword evidence="4 8" id="KW-0418">Kinase</keyword>
<dbReference type="EC" id="2.7.13.3" evidence="2"/>
<evidence type="ECO:0000313" key="8">
    <source>
        <dbReference type="EMBL" id="MEL1239666.1"/>
    </source>
</evidence>
<keyword evidence="6" id="KW-0812">Transmembrane</keyword>
<comment type="catalytic activity">
    <reaction evidence="1">
        <text>ATP + protein L-histidine = ADP + protein N-phospho-L-histidine.</text>
        <dbReference type="EC" id="2.7.13.3"/>
    </reaction>
</comment>
<dbReference type="CDD" id="cd00075">
    <property type="entry name" value="HATPase"/>
    <property type="match status" value="1"/>
</dbReference>
<evidence type="ECO:0000313" key="9">
    <source>
        <dbReference type="Proteomes" id="UP001398556"/>
    </source>
</evidence>
<dbReference type="InterPro" id="IPR005467">
    <property type="entry name" value="His_kinase_dom"/>
</dbReference>
<proteinExistence type="predicted"/>
<dbReference type="PANTHER" id="PTHR42878">
    <property type="entry name" value="TWO-COMPONENT HISTIDINE KINASE"/>
    <property type="match status" value="1"/>
</dbReference>
<feature type="transmembrane region" description="Helical" evidence="6">
    <location>
        <begin position="200"/>
        <end position="223"/>
    </location>
</feature>
<evidence type="ECO:0000256" key="2">
    <source>
        <dbReference type="ARBA" id="ARBA00012438"/>
    </source>
</evidence>
<name>A0ABU9HI56_9FLAO</name>
<feature type="transmembrane region" description="Helical" evidence="6">
    <location>
        <begin position="442"/>
        <end position="461"/>
    </location>
</feature>
<evidence type="ECO:0000256" key="6">
    <source>
        <dbReference type="SAM" id="Phobius"/>
    </source>
</evidence>
<feature type="domain" description="Histidine kinase" evidence="7">
    <location>
        <begin position="269"/>
        <end position="484"/>
    </location>
</feature>
<evidence type="ECO:0000256" key="5">
    <source>
        <dbReference type="SAM" id="Coils"/>
    </source>
</evidence>
<feature type="transmembrane region" description="Helical" evidence="6">
    <location>
        <begin position="9"/>
        <end position="28"/>
    </location>
</feature>
<keyword evidence="6" id="KW-0472">Membrane</keyword>
<keyword evidence="9" id="KW-1185">Reference proteome</keyword>
<evidence type="ECO:0000259" key="7">
    <source>
        <dbReference type="PROSITE" id="PS50109"/>
    </source>
</evidence>
<dbReference type="Pfam" id="PF02518">
    <property type="entry name" value="HATPase_c"/>
    <property type="match status" value="1"/>
</dbReference>
<dbReference type="Gene3D" id="3.30.565.10">
    <property type="entry name" value="Histidine kinase-like ATPase, C-terminal domain"/>
    <property type="match status" value="1"/>
</dbReference>
<accession>A0ABU9HI56</accession>
<keyword evidence="6" id="KW-1133">Transmembrane helix</keyword>
<organism evidence="8 9">
    <name type="scientific">Flavobacterium flavipallidum</name>
    <dbReference type="NCBI Taxonomy" id="3139140"/>
    <lineage>
        <taxon>Bacteria</taxon>
        <taxon>Pseudomonadati</taxon>
        <taxon>Bacteroidota</taxon>
        <taxon>Flavobacteriia</taxon>
        <taxon>Flavobacteriales</taxon>
        <taxon>Flavobacteriaceae</taxon>
        <taxon>Flavobacterium</taxon>
    </lineage>
</organism>
<dbReference type="PROSITE" id="PS50109">
    <property type="entry name" value="HIS_KIN"/>
    <property type="match status" value="1"/>
</dbReference>
<dbReference type="Gene3D" id="1.10.287.130">
    <property type="match status" value="1"/>
</dbReference>
<evidence type="ECO:0000256" key="3">
    <source>
        <dbReference type="ARBA" id="ARBA00022679"/>
    </source>
</evidence>
<dbReference type="SMART" id="SM00387">
    <property type="entry name" value="HATPase_c"/>
    <property type="match status" value="1"/>
</dbReference>
<reference evidence="8 9" key="1">
    <citation type="submission" date="2024-04" db="EMBL/GenBank/DDBJ databases">
        <title>Flavobacterium sp. DGU99 16S ribosomal RNA gene Genome sequencing and assembly.</title>
        <authorList>
            <person name="Park S."/>
        </authorList>
    </citation>
    <scope>NUCLEOTIDE SEQUENCE [LARGE SCALE GENOMIC DNA]</scope>
    <source>
        <strain evidence="8 9">DGU99</strain>
    </source>
</reference>
<feature type="coiled-coil region" evidence="5">
    <location>
        <begin position="225"/>
        <end position="266"/>
    </location>
</feature>
<gene>
    <name evidence="8" type="ORF">AAEO59_01250</name>
</gene>
<dbReference type="SUPFAM" id="SSF55874">
    <property type="entry name" value="ATPase domain of HSP90 chaperone/DNA topoisomerase II/histidine kinase"/>
    <property type="match status" value="1"/>
</dbReference>
<dbReference type="EMBL" id="JBBYHU010000001">
    <property type="protein sequence ID" value="MEL1239666.1"/>
    <property type="molecule type" value="Genomic_DNA"/>
</dbReference>
<keyword evidence="3" id="KW-0808">Transferase</keyword>